<dbReference type="RefSeq" id="WP_075010568.1">
    <property type="nucleotide sequence ID" value="NZ_FOAP01000026.1"/>
</dbReference>
<dbReference type="OrthoDB" id="9814800at2"/>
<dbReference type="PANTHER" id="PTHR35038">
    <property type="entry name" value="DISSIMILATORY SULFITE REDUCTASE SIRA"/>
    <property type="match status" value="1"/>
</dbReference>
<evidence type="ECO:0000256" key="1">
    <source>
        <dbReference type="ARBA" id="ARBA00022729"/>
    </source>
</evidence>
<proteinExistence type="predicted"/>
<dbReference type="Gene3D" id="1.10.1130.10">
    <property type="entry name" value="Flavocytochrome C3, Chain A"/>
    <property type="match status" value="2"/>
</dbReference>
<evidence type="ECO:0000259" key="2">
    <source>
        <dbReference type="Pfam" id="PF09699"/>
    </source>
</evidence>
<keyword evidence="4" id="KW-1185">Reference proteome</keyword>
<reference evidence="4" key="1">
    <citation type="submission" date="2016-10" db="EMBL/GenBank/DDBJ databases">
        <authorList>
            <person name="Varghese N."/>
            <person name="Submissions S."/>
        </authorList>
    </citation>
    <scope>NUCLEOTIDE SEQUENCE [LARGE SCALE GENOMIC DNA]</scope>
    <source>
        <strain evidence="4">DSM 17044</strain>
    </source>
</reference>
<gene>
    <name evidence="3" type="ORF">SAMN05444354_12651</name>
</gene>
<accession>A0A1H8CIK6</accession>
<evidence type="ECO:0000313" key="4">
    <source>
        <dbReference type="Proteomes" id="UP000182719"/>
    </source>
</evidence>
<dbReference type="SUPFAM" id="SSF48695">
    <property type="entry name" value="Multiheme cytochromes"/>
    <property type="match status" value="1"/>
</dbReference>
<dbReference type="Pfam" id="PF09699">
    <property type="entry name" value="Paired_CXXCH_1"/>
    <property type="match status" value="1"/>
</dbReference>
<dbReference type="AlphaFoldDB" id="A0A1H8CIK6"/>
<dbReference type="InterPro" id="IPR051829">
    <property type="entry name" value="Multiheme_Cytochr_ET"/>
</dbReference>
<dbReference type="EMBL" id="FOAP01000026">
    <property type="protein sequence ID" value="SEM93917.1"/>
    <property type="molecule type" value="Genomic_DNA"/>
</dbReference>
<dbReference type="PANTHER" id="PTHR35038:SF8">
    <property type="entry name" value="C-TYPE POLYHEME CYTOCHROME OMCC"/>
    <property type="match status" value="1"/>
</dbReference>
<keyword evidence="1" id="KW-0732">Signal</keyword>
<feature type="domain" description="Doubled CXXCH motif" evidence="2">
    <location>
        <begin position="342"/>
        <end position="374"/>
    </location>
</feature>
<organism evidence="3 4">
    <name type="scientific">Stigmatella aurantiaca</name>
    <dbReference type="NCBI Taxonomy" id="41"/>
    <lineage>
        <taxon>Bacteria</taxon>
        <taxon>Pseudomonadati</taxon>
        <taxon>Myxococcota</taxon>
        <taxon>Myxococcia</taxon>
        <taxon>Myxococcales</taxon>
        <taxon>Cystobacterineae</taxon>
        <taxon>Archangiaceae</taxon>
        <taxon>Stigmatella</taxon>
    </lineage>
</organism>
<dbReference type="Proteomes" id="UP000182719">
    <property type="component" value="Unassembled WGS sequence"/>
</dbReference>
<dbReference type="InterPro" id="IPR010177">
    <property type="entry name" value="Paired_CXXCH_1"/>
</dbReference>
<sequence length="618" mass="68225">MKSAGPRPPRPLLAWAVGLLVLGGAVGLALRATAAEVATPMALAPVAYTGSASCQACHPDHSASWRRTFHRTMTQEASADAVQGDFGGASFTYAGVTSRFLREGAHFVIETLDGQGRLRRQTVARTVGSRRVQQYLVREGDRYIRLPVAWNIEERRWFHLTGGFLDPDSTDFNAHRAVWDANCIFCHNVKARPGYDWDQARFDSHVAELGVACEACHGPGTEHVARNTQPLRRYLLHYSDRADPSIVNPSRLGALQQVQICGHCHGQRLPEPIGRIRQFLSEGDPYTAGENLSAYTQPLQRDSHLAGVDVSLRFWKDGTPRLSAYEYQGLLMSKDFQRGGLTCQHCHSMHGGDPKGMITQAMRGPAACQGCHPALVARAAEHSRHREGSAGTDCYACHMPKITYGIGTVHPTHHIQNPDPSRAWRHEMPEACTLCHTDRSARWAAQTLRQQQGLPPSEELPENPDFALAESVRSLLSGDVVQRAVAAAALGDERGALSSPIARLWAVPFLLRALDDNYPSIRRLSWRSLESLVARAGQVRPGLAASAQHLPRFDFQAPEEERHRVARQWRQWWAATATGDIPRPGPAVPLDAAMEPLEPAIEHLLRRRATQPPIQIGE</sequence>
<evidence type="ECO:0000313" key="3">
    <source>
        <dbReference type="EMBL" id="SEM93917.1"/>
    </source>
</evidence>
<protein>
    <submittedName>
        <fullName evidence="3">Doubled CXXCH domain-containing protein</fullName>
    </submittedName>
</protein>
<name>A0A1H8CIK6_STIAU</name>
<dbReference type="InterPro" id="IPR036280">
    <property type="entry name" value="Multihaem_cyt_sf"/>
</dbReference>